<dbReference type="Gene3D" id="3.90.1140.10">
    <property type="entry name" value="Cyclic phosphodiesterase"/>
    <property type="match status" value="1"/>
</dbReference>
<dbReference type="AlphaFoldDB" id="A0A3B0Y138"/>
<evidence type="ECO:0000256" key="1">
    <source>
        <dbReference type="ARBA" id="ARBA00022801"/>
    </source>
</evidence>
<reference evidence="2" key="1">
    <citation type="submission" date="2018-06" db="EMBL/GenBank/DDBJ databases">
        <authorList>
            <person name="Zhirakovskaya E."/>
        </authorList>
    </citation>
    <scope>NUCLEOTIDE SEQUENCE</scope>
</reference>
<sequence length="189" mass="21648">MRLSEMLLSEDEQIKSRRVFLALWPDENVRQQLVNALRLMPQSALQGVVFRPENLHLTLHFIGRITQQSFDCVHRVASEIQLPAFDLNLNRYDFFERAGVFWIGPDIIPQALIQLHNDLGQALINCGYKAQSRQFTPHVTLMRKLKQPVNMPAKLSESVNWRINQFALLESIAGKGGVAYIPRALYPLA</sequence>
<dbReference type="PANTHER" id="PTHR35561:SF1">
    <property type="entry name" value="RNA 2',3'-CYCLIC PHOSPHODIESTERASE"/>
    <property type="match status" value="1"/>
</dbReference>
<dbReference type="Pfam" id="PF13563">
    <property type="entry name" value="2_5_RNA_ligase2"/>
    <property type="match status" value="1"/>
</dbReference>
<gene>
    <name evidence="2" type="ORF">MNBD_GAMMA09-268</name>
</gene>
<dbReference type="GO" id="GO:0008664">
    <property type="term" value="F:RNA 2',3'-cyclic 3'-phosphodiesterase activity"/>
    <property type="evidence" value="ECO:0007669"/>
    <property type="project" value="InterPro"/>
</dbReference>
<accession>A0A3B0Y138</accession>
<dbReference type="HAMAP" id="MF_01940">
    <property type="entry name" value="RNA_CPDase"/>
    <property type="match status" value="1"/>
</dbReference>
<name>A0A3B0Y138_9ZZZZ</name>
<dbReference type="GO" id="GO:0016874">
    <property type="term" value="F:ligase activity"/>
    <property type="evidence" value="ECO:0007669"/>
    <property type="project" value="UniProtKB-KW"/>
</dbReference>
<evidence type="ECO:0000313" key="2">
    <source>
        <dbReference type="EMBL" id="VAW62126.1"/>
    </source>
</evidence>
<dbReference type="InterPro" id="IPR004175">
    <property type="entry name" value="RNA_CPDase"/>
</dbReference>
<dbReference type="SUPFAM" id="SSF55144">
    <property type="entry name" value="LigT-like"/>
    <property type="match status" value="1"/>
</dbReference>
<dbReference type="NCBIfam" id="TIGR02258">
    <property type="entry name" value="2_5_ligase"/>
    <property type="match status" value="1"/>
</dbReference>
<dbReference type="GO" id="GO:0004113">
    <property type="term" value="F:2',3'-cyclic-nucleotide 3'-phosphodiesterase activity"/>
    <property type="evidence" value="ECO:0007669"/>
    <property type="project" value="InterPro"/>
</dbReference>
<keyword evidence="1" id="KW-0378">Hydrolase</keyword>
<organism evidence="2">
    <name type="scientific">hydrothermal vent metagenome</name>
    <dbReference type="NCBI Taxonomy" id="652676"/>
    <lineage>
        <taxon>unclassified sequences</taxon>
        <taxon>metagenomes</taxon>
        <taxon>ecological metagenomes</taxon>
    </lineage>
</organism>
<dbReference type="InterPro" id="IPR009097">
    <property type="entry name" value="Cyclic_Pdiesterase"/>
</dbReference>
<keyword evidence="2" id="KW-0436">Ligase</keyword>
<proteinExistence type="inferred from homology"/>
<dbReference type="PANTHER" id="PTHR35561">
    <property type="entry name" value="RNA 2',3'-CYCLIC PHOSPHODIESTERASE"/>
    <property type="match status" value="1"/>
</dbReference>
<protein>
    <submittedName>
        <fullName evidence="2">2'-5' RNA ligase</fullName>
    </submittedName>
</protein>
<dbReference type="EMBL" id="UOFI01000020">
    <property type="protein sequence ID" value="VAW62126.1"/>
    <property type="molecule type" value="Genomic_DNA"/>
</dbReference>